<evidence type="ECO:0000313" key="1">
    <source>
        <dbReference type="EMBL" id="KIW35780.1"/>
    </source>
</evidence>
<dbReference type="HOGENOM" id="CLU_2359783_0_0_1"/>
<dbReference type="GeneID" id="27363953"/>
<dbReference type="AlphaFoldDB" id="A0A0D2D0L2"/>
<name>A0A0D2D0L2_9EURO</name>
<dbReference type="RefSeq" id="XP_016255996.1">
    <property type="nucleotide sequence ID" value="XM_016413625.1"/>
</dbReference>
<proteinExistence type="predicted"/>
<gene>
    <name evidence="1" type="ORF">PV06_11879</name>
</gene>
<dbReference type="VEuPathDB" id="FungiDB:PV06_11879"/>
<organism evidence="1 2">
    <name type="scientific">Exophiala oligosperma</name>
    <dbReference type="NCBI Taxonomy" id="215243"/>
    <lineage>
        <taxon>Eukaryota</taxon>
        <taxon>Fungi</taxon>
        <taxon>Dikarya</taxon>
        <taxon>Ascomycota</taxon>
        <taxon>Pezizomycotina</taxon>
        <taxon>Eurotiomycetes</taxon>
        <taxon>Chaetothyriomycetidae</taxon>
        <taxon>Chaetothyriales</taxon>
        <taxon>Herpotrichiellaceae</taxon>
        <taxon>Exophiala</taxon>
    </lineage>
</organism>
<accession>A0A0D2D0L2</accession>
<sequence>MNSSHNTNGRKRCYYQHYWIKASFARVEEARRQLLGIEEIDQDVGKCLIRYIGDKEDLKRYFGRDSVQQREIEDDDEEALYMKQVTPSLQSKQGDRQETMQ</sequence>
<dbReference type="EMBL" id="KN847423">
    <property type="protein sequence ID" value="KIW35780.1"/>
    <property type="molecule type" value="Genomic_DNA"/>
</dbReference>
<evidence type="ECO:0000313" key="2">
    <source>
        <dbReference type="Proteomes" id="UP000053342"/>
    </source>
</evidence>
<reference evidence="1 2" key="1">
    <citation type="submission" date="2015-01" db="EMBL/GenBank/DDBJ databases">
        <title>The Genome Sequence of Exophiala oligosperma CBS72588.</title>
        <authorList>
            <consortium name="The Broad Institute Genomics Platform"/>
            <person name="Cuomo C."/>
            <person name="de Hoog S."/>
            <person name="Gorbushina A."/>
            <person name="Stielow B."/>
            <person name="Teixiera M."/>
            <person name="Abouelleil A."/>
            <person name="Chapman S.B."/>
            <person name="Priest M."/>
            <person name="Young S.K."/>
            <person name="Wortman J."/>
            <person name="Nusbaum C."/>
            <person name="Birren B."/>
        </authorList>
    </citation>
    <scope>NUCLEOTIDE SEQUENCE [LARGE SCALE GENOMIC DNA]</scope>
    <source>
        <strain evidence="1 2">CBS 72588</strain>
    </source>
</reference>
<protein>
    <submittedName>
        <fullName evidence="1">Uncharacterized protein</fullName>
    </submittedName>
</protein>
<dbReference type="Proteomes" id="UP000053342">
    <property type="component" value="Unassembled WGS sequence"/>
</dbReference>
<keyword evidence="2" id="KW-1185">Reference proteome</keyword>